<organism evidence="1 2">
    <name type="scientific">Saltatorellus ferox</name>
    <dbReference type="NCBI Taxonomy" id="2528018"/>
    <lineage>
        <taxon>Bacteria</taxon>
        <taxon>Pseudomonadati</taxon>
        <taxon>Planctomycetota</taxon>
        <taxon>Planctomycetia</taxon>
        <taxon>Planctomycetia incertae sedis</taxon>
        <taxon>Saltatorellus</taxon>
    </lineage>
</organism>
<keyword evidence="2" id="KW-1185">Reference proteome</keyword>
<dbReference type="RefSeq" id="WP_145195064.1">
    <property type="nucleotide sequence ID" value="NZ_CP036434.1"/>
</dbReference>
<dbReference type="InterPro" id="IPR010982">
    <property type="entry name" value="Lambda_DNA-bd_dom_sf"/>
</dbReference>
<dbReference type="Proteomes" id="UP000320390">
    <property type="component" value="Chromosome"/>
</dbReference>
<dbReference type="AlphaFoldDB" id="A0A518ENF3"/>
<dbReference type="SUPFAM" id="SSF47413">
    <property type="entry name" value="lambda repressor-like DNA-binding domains"/>
    <property type="match status" value="1"/>
</dbReference>
<dbReference type="InterPro" id="IPR001387">
    <property type="entry name" value="Cro/C1-type_HTH"/>
</dbReference>
<dbReference type="GO" id="GO:0003677">
    <property type="term" value="F:DNA binding"/>
    <property type="evidence" value="ECO:0007669"/>
    <property type="project" value="InterPro"/>
</dbReference>
<sequence length="139" mass="15163">MKITPDEIYSETNRLAFLATAAIERYMEQGGLKRSDIADRLGIPRSRVTKVLDGETNMTLRTFASFGLACGIQWHFGGISIENTCMSLPWGGFESPVHMTVNEAVTAVSSPCEQKEDPAYKDPDCTSAELTSCDPVGPL</sequence>
<gene>
    <name evidence="1" type="ORF">Poly30_11130</name>
</gene>
<name>A0A518ENF3_9BACT</name>
<dbReference type="CDD" id="cd00093">
    <property type="entry name" value="HTH_XRE"/>
    <property type="match status" value="1"/>
</dbReference>
<evidence type="ECO:0000313" key="1">
    <source>
        <dbReference type="EMBL" id="QDV05615.1"/>
    </source>
</evidence>
<reference evidence="1 2" key="1">
    <citation type="submission" date="2019-02" db="EMBL/GenBank/DDBJ databases">
        <title>Deep-cultivation of Planctomycetes and their phenomic and genomic characterization uncovers novel biology.</title>
        <authorList>
            <person name="Wiegand S."/>
            <person name="Jogler M."/>
            <person name="Boedeker C."/>
            <person name="Pinto D."/>
            <person name="Vollmers J."/>
            <person name="Rivas-Marin E."/>
            <person name="Kohn T."/>
            <person name="Peeters S.H."/>
            <person name="Heuer A."/>
            <person name="Rast P."/>
            <person name="Oberbeckmann S."/>
            <person name="Bunk B."/>
            <person name="Jeske O."/>
            <person name="Meyerdierks A."/>
            <person name="Storesund J.E."/>
            <person name="Kallscheuer N."/>
            <person name="Luecker S."/>
            <person name="Lage O.M."/>
            <person name="Pohl T."/>
            <person name="Merkel B.J."/>
            <person name="Hornburger P."/>
            <person name="Mueller R.-W."/>
            <person name="Bruemmer F."/>
            <person name="Labrenz M."/>
            <person name="Spormann A.M."/>
            <person name="Op den Camp H."/>
            <person name="Overmann J."/>
            <person name="Amann R."/>
            <person name="Jetten M.S.M."/>
            <person name="Mascher T."/>
            <person name="Medema M.H."/>
            <person name="Devos D.P."/>
            <person name="Kaster A.-K."/>
            <person name="Ovreas L."/>
            <person name="Rohde M."/>
            <person name="Galperin M.Y."/>
            <person name="Jogler C."/>
        </authorList>
    </citation>
    <scope>NUCLEOTIDE SEQUENCE [LARGE SCALE GENOMIC DNA]</scope>
    <source>
        <strain evidence="1 2">Poly30</strain>
    </source>
</reference>
<protein>
    <recommendedName>
        <fullName evidence="3">Helix-turn-helix protein</fullName>
    </recommendedName>
</protein>
<dbReference type="EMBL" id="CP036434">
    <property type="protein sequence ID" value="QDV05615.1"/>
    <property type="molecule type" value="Genomic_DNA"/>
</dbReference>
<evidence type="ECO:0008006" key="3">
    <source>
        <dbReference type="Google" id="ProtNLM"/>
    </source>
</evidence>
<evidence type="ECO:0000313" key="2">
    <source>
        <dbReference type="Proteomes" id="UP000320390"/>
    </source>
</evidence>
<proteinExistence type="predicted"/>
<dbReference type="Gene3D" id="1.10.260.40">
    <property type="entry name" value="lambda repressor-like DNA-binding domains"/>
    <property type="match status" value="1"/>
</dbReference>
<accession>A0A518ENF3</accession>